<dbReference type="EMBL" id="CP042831">
    <property type="protein sequence ID" value="QEE49648.1"/>
    <property type="molecule type" value="Genomic_DNA"/>
</dbReference>
<evidence type="ECO:0000313" key="1">
    <source>
        <dbReference type="EMBL" id="QEE49648.1"/>
    </source>
</evidence>
<evidence type="ECO:0000313" key="2">
    <source>
        <dbReference type="Proteomes" id="UP000321222"/>
    </source>
</evidence>
<gene>
    <name evidence="1" type="ORF">FUA48_08640</name>
</gene>
<keyword evidence="2" id="KW-1185">Reference proteome</keyword>
<dbReference type="Proteomes" id="UP000321222">
    <property type="component" value="Chromosome"/>
</dbReference>
<sequence>MKVRRKVMYLAGLAASLPSDGQLIEQKTNKEIGITNFDGGNKLNKGRNLLVTGVRILFDTTASVAVKTATWLSAAPANFKNGELVISQDGSGNLFENPIGPFCKYNASIPTEDEFQTVVPFFIREDVSFKIQALLAGAAAADQAYRLELDCVEFVEADK</sequence>
<protein>
    <submittedName>
        <fullName evidence="1">Uncharacterized protein</fullName>
    </submittedName>
</protein>
<proteinExistence type="predicted"/>
<dbReference type="AlphaFoldDB" id="A0A5B9FVB0"/>
<reference evidence="1 2" key="1">
    <citation type="submission" date="2019-08" db="EMBL/GenBank/DDBJ databases">
        <title>Flavobacterium alkalisoli sp. nov., isolated from rhizosphere soil of Suaeda salsa.</title>
        <authorList>
            <person name="Sun J.-Q."/>
            <person name="Xu L."/>
        </authorList>
    </citation>
    <scope>NUCLEOTIDE SEQUENCE [LARGE SCALE GENOMIC DNA]</scope>
    <source>
        <strain evidence="1 2">XS-5</strain>
    </source>
</reference>
<name>A0A5B9FVB0_9FLAO</name>
<organism evidence="1 2">
    <name type="scientific">Flavobacterium alkalisoli</name>
    <dbReference type="NCBI Taxonomy" id="2602769"/>
    <lineage>
        <taxon>Bacteria</taxon>
        <taxon>Pseudomonadati</taxon>
        <taxon>Bacteroidota</taxon>
        <taxon>Flavobacteriia</taxon>
        <taxon>Flavobacteriales</taxon>
        <taxon>Flavobacteriaceae</taxon>
        <taxon>Flavobacterium</taxon>
    </lineage>
</organism>
<dbReference type="RefSeq" id="WP_147583156.1">
    <property type="nucleotide sequence ID" value="NZ_CP042831.1"/>
</dbReference>
<dbReference type="KEGG" id="fak:FUA48_08640"/>
<accession>A0A5B9FVB0</accession>
<dbReference type="OrthoDB" id="1365600at2"/>